<feature type="region of interest" description="Disordered" evidence="3">
    <location>
        <begin position="375"/>
        <end position="394"/>
    </location>
</feature>
<comment type="subcellular location">
    <subcellularLocation>
        <location evidence="1">Cell envelope</location>
    </subcellularLocation>
</comment>
<evidence type="ECO:0000256" key="1">
    <source>
        <dbReference type="ARBA" id="ARBA00004196"/>
    </source>
</evidence>
<reference evidence="5 6" key="1">
    <citation type="journal article" date="2024" name="Appl. Environ. Microbiol.">
        <title>Pontiella agarivorans sp. nov., a novel marine anaerobic bacterium capable of degrading macroalgal polysaccharides and fixing nitrogen.</title>
        <authorList>
            <person name="Liu N."/>
            <person name="Kivenson V."/>
            <person name="Peng X."/>
            <person name="Cui Z."/>
            <person name="Lankiewicz T.S."/>
            <person name="Gosselin K.M."/>
            <person name="English C.J."/>
            <person name="Blair E.M."/>
            <person name="O'Malley M.A."/>
            <person name="Valentine D.L."/>
        </authorList>
    </citation>
    <scope>NUCLEOTIDE SEQUENCE [LARGE SCALE GENOMIC DNA]</scope>
    <source>
        <strain evidence="5 6">NLcol2</strain>
    </source>
</reference>
<feature type="region of interest" description="Disordered" evidence="3">
    <location>
        <begin position="296"/>
        <end position="324"/>
    </location>
</feature>
<name>A0ABU5MXH7_9BACT</name>
<proteinExistence type="predicted"/>
<dbReference type="Gene3D" id="1.10.287.470">
    <property type="entry name" value="Helix hairpin bin"/>
    <property type="match status" value="1"/>
</dbReference>
<dbReference type="SUPFAM" id="SSF111369">
    <property type="entry name" value="HlyD-like secretion proteins"/>
    <property type="match status" value="1"/>
</dbReference>
<dbReference type="EMBL" id="JARVCO010000010">
    <property type="protein sequence ID" value="MDZ8118926.1"/>
    <property type="molecule type" value="Genomic_DNA"/>
</dbReference>
<protein>
    <submittedName>
        <fullName evidence="5">HlyD family efflux transporter periplasmic adaptor subunit</fullName>
    </submittedName>
</protein>
<feature type="domain" description="CzcB-like barrel-sandwich hybrid" evidence="4">
    <location>
        <begin position="60"/>
        <end position="151"/>
    </location>
</feature>
<keyword evidence="6" id="KW-1185">Reference proteome</keyword>
<comment type="caution">
    <text evidence="5">The sequence shown here is derived from an EMBL/GenBank/DDBJ whole genome shotgun (WGS) entry which is preliminary data.</text>
</comment>
<dbReference type="Gene3D" id="2.40.30.170">
    <property type="match status" value="1"/>
</dbReference>
<dbReference type="PANTHER" id="PTHR32347">
    <property type="entry name" value="EFFLUX SYSTEM COMPONENT YKNX-RELATED"/>
    <property type="match status" value="1"/>
</dbReference>
<keyword evidence="2" id="KW-0175">Coiled coil</keyword>
<dbReference type="InterPro" id="IPR050465">
    <property type="entry name" value="UPF0194_transport"/>
</dbReference>
<evidence type="ECO:0000313" key="6">
    <source>
        <dbReference type="Proteomes" id="UP001290861"/>
    </source>
</evidence>
<dbReference type="PANTHER" id="PTHR32347:SF14">
    <property type="entry name" value="EFFLUX SYSTEM COMPONENT YKNX-RELATED"/>
    <property type="match status" value="1"/>
</dbReference>
<accession>A0ABU5MXH7</accession>
<dbReference type="Pfam" id="PF25973">
    <property type="entry name" value="BSH_CzcB"/>
    <property type="match status" value="1"/>
</dbReference>
<gene>
    <name evidence="5" type="ORF">P9H32_09830</name>
</gene>
<organism evidence="5 6">
    <name type="scientific">Pontiella agarivorans</name>
    <dbReference type="NCBI Taxonomy" id="3038953"/>
    <lineage>
        <taxon>Bacteria</taxon>
        <taxon>Pseudomonadati</taxon>
        <taxon>Kiritimatiellota</taxon>
        <taxon>Kiritimatiellia</taxon>
        <taxon>Kiritimatiellales</taxon>
        <taxon>Pontiellaceae</taxon>
        <taxon>Pontiella</taxon>
    </lineage>
</organism>
<dbReference type="InterPro" id="IPR058647">
    <property type="entry name" value="BSH_CzcB-like"/>
</dbReference>
<dbReference type="Gene3D" id="2.40.50.100">
    <property type="match status" value="1"/>
</dbReference>
<evidence type="ECO:0000256" key="3">
    <source>
        <dbReference type="SAM" id="MobiDB-lite"/>
    </source>
</evidence>
<evidence type="ECO:0000256" key="2">
    <source>
        <dbReference type="ARBA" id="ARBA00023054"/>
    </source>
</evidence>
<sequence length="394" mass="42604">MKWIIILGVIGVGAGIWWSRSRGSGEEGAETYYDVEKVEIKDIRITVESTGEVEPRNRLDVKPPIAGRLEELMVDEGEKVTKGQILGWISSTERATLLDAALATSQEEYDYWEDLYKPSPLISPLDGTIIARNFEPGQSIASSDSVVVIADDLIIVANLDETDIGQIEADQKVVVALEAYPDNEFPCVVEKIAYDATTVSSVTMYEVDVRASRKLPPFARSGMTANLEFIVEEKEGVLTLPVSAILQKSVKGSGGFGEDRPDFASMTEDQRKAFMVERMKERGLSDAEIKERMANFGQGGRRPGGAPGGQNTNQGAARRSAGGSSVESYVLVASNNPDEPEKKTIKVGVSDGSYTEILEGLEEGDEVLIKQVSLGSKKSGGGSLFSPTMGRGPR</sequence>
<dbReference type="Gene3D" id="2.40.420.20">
    <property type="match status" value="1"/>
</dbReference>
<dbReference type="Proteomes" id="UP001290861">
    <property type="component" value="Unassembled WGS sequence"/>
</dbReference>
<feature type="compositionally biased region" description="Gly residues" evidence="3">
    <location>
        <begin position="297"/>
        <end position="308"/>
    </location>
</feature>
<evidence type="ECO:0000259" key="4">
    <source>
        <dbReference type="Pfam" id="PF25973"/>
    </source>
</evidence>
<dbReference type="RefSeq" id="WP_322608719.1">
    <property type="nucleotide sequence ID" value="NZ_JARVCO010000010.1"/>
</dbReference>
<evidence type="ECO:0000313" key="5">
    <source>
        <dbReference type="EMBL" id="MDZ8118926.1"/>
    </source>
</evidence>